<dbReference type="GO" id="GO:0016887">
    <property type="term" value="F:ATP hydrolysis activity"/>
    <property type="evidence" value="ECO:0007669"/>
    <property type="project" value="InterPro"/>
</dbReference>
<reference evidence="11 12" key="1">
    <citation type="journal article" date="2014" name="Syst. Appl. Microbiol.">
        <title>Microsymbionts of Phaseolus vulgaris in acid and alkaline soils of Mexico.</title>
        <authorList>
            <person name="Verastegui-Valdes M.M."/>
            <person name="Zhang Y.J."/>
            <person name="Rivera-Orduna F.N."/>
            <person name="Cheng H.P."/>
            <person name="Sui X.H."/>
            <person name="Wang E.T."/>
        </authorList>
    </citation>
    <scope>NUCLEOTIDE SEQUENCE [LARGE SCALE GENOMIC DNA]</scope>
    <source>
        <strain evidence="11 12">FG01</strain>
    </source>
</reference>
<dbReference type="PROSITE" id="PS00211">
    <property type="entry name" value="ABC_TRANSPORTER_1"/>
    <property type="match status" value="1"/>
</dbReference>
<keyword evidence="3 8" id="KW-0812">Transmembrane</keyword>
<dbReference type="EMBL" id="LODU01000073">
    <property type="protein sequence ID" value="POH25680.1"/>
    <property type="molecule type" value="Genomic_DNA"/>
</dbReference>
<keyword evidence="4" id="KW-0547">Nucleotide-binding</keyword>
<dbReference type="InterPro" id="IPR003439">
    <property type="entry name" value="ABC_transporter-like_ATP-bd"/>
</dbReference>
<dbReference type="InterPro" id="IPR036640">
    <property type="entry name" value="ABC1_TM_sf"/>
</dbReference>
<dbReference type="InterPro" id="IPR011527">
    <property type="entry name" value="ABC1_TM_dom"/>
</dbReference>
<dbReference type="FunFam" id="3.40.50.300:FF:003468">
    <property type="entry name" value="ABC transporter"/>
    <property type="match status" value="1"/>
</dbReference>
<evidence type="ECO:0000256" key="8">
    <source>
        <dbReference type="SAM" id="Phobius"/>
    </source>
</evidence>
<dbReference type="CDD" id="cd18582">
    <property type="entry name" value="ABC_6TM_ATM1_ABCB7"/>
    <property type="match status" value="1"/>
</dbReference>
<dbReference type="GO" id="GO:0005886">
    <property type="term" value="C:plasma membrane"/>
    <property type="evidence" value="ECO:0007669"/>
    <property type="project" value="UniProtKB-SubCell"/>
</dbReference>
<feature type="domain" description="ABC transmembrane type-1" evidence="10">
    <location>
        <begin position="41"/>
        <end position="332"/>
    </location>
</feature>
<dbReference type="PROSITE" id="PS50929">
    <property type="entry name" value="ABC_TM1F"/>
    <property type="match status" value="1"/>
</dbReference>
<comment type="subcellular location">
    <subcellularLocation>
        <location evidence="1">Cell membrane</location>
        <topology evidence="1">Multi-pass membrane protein</topology>
    </subcellularLocation>
</comment>
<evidence type="ECO:0000256" key="7">
    <source>
        <dbReference type="ARBA" id="ARBA00023136"/>
    </source>
</evidence>
<keyword evidence="7 8" id="KW-0472">Membrane</keyword>
<evidence type="ECO:0000259" key="9">
    <source>
        <dbReference type="PROSITE" id="PS50893"/>
    </source>
</evidence>
<dbReference type="SUPFAM" id="SSF52540">
    <property type="entry name" value="P-loop containing nucleoside triphosphate hydrolases"/>
    <property type="match status" value="1"/>
</dbReference>
<protein>
    <submittedName>
        <fullName evidence="11">Metal ABC transporter permease</fullName>
    </submittedName>
</protein>
<dbReference type="Pfam" id="PF00005">
    <property type="entry name" value="ABC_tran"/>
    <property type="match status" value="1"/>
</dbReference>
<evidence type="ECO:0000256" key="5">
    <source>
        <dbReference type="ARBA" id="ARBA00022840"/>
    </source>
</evidence>
<evidence type="ECO:0000256" key="2">
    <source>
        <dbReference type="ARBA" id="ARBA00005417"/>
    </source>
</evidence>
<dbReference type="Pfam" id="PF00664">
    <property type="entry name" value="ABC_membrane"/>
    <property type="match status" value="1"/>
</dbReference>
<name>A0A2S3YH26_9HYPH</name>
<organism evidence="11 12">
    <name type="scientific">Sinorhizobium americanum</name>
    <dbReference type="NCBI Taxonomy" id="194963"/>
    <lineage>
        <taxon>Bacteria</taxon>
        <taxon>Pseudomonadati</taxon>
        <taxon>Pseudomonadota</taxon>
        <taxon>Alphaproteobacteria</taxon>
        <taxon>Hyphomicrobiales</taxon>
        <taxon>Rhizobiaceae</taxon>
        <taxon>Sinorhizobium/Ensifer group</taxon>
        <taxon>Sinorhizobium</taxon>
    </lineage>
</organism>
<feature type="transmembrane region" description="Helical" evidence="8">
    <location>
        <begin position="81"/>
        <end position="98"/>
    </location>
</feature>
<dbReference type="InterPro" id="IPR039421">
    <property type="entry name" value="Type_1_exporter"/>
</dbReference>
<evidence type="ECO:0000256" key="6">
    <source>
        <dbReference type="ARBA" id="ARBA00022989"/>
    </source>
</evidence>
<dbReference type="InterPro" id="IPR003593">
    <property type="entry name" value="AAA+_ATPase"/>
</dbReference>
<dbReference type="SUPFAM" id="SSF90123">
    <property type="entry name" value="ABC transporter transmembrane region"/>
    <property type="match status" value="1"/>
</dbReference>
<evidence type="ECO:0000256" key="3">
    <source>
        <dbReference type="ARBA" id="ARBA00022692"/>
    </source>
</evidence>
<dbReference type="Gene3D" id="1.20.1560.10">
    <property type="entry name" value="ABC transporter type 1, transmembrane domain"/>
    <property type="match status" value="1"/>
</dbReference>
<dbReference type="GO" id="GO:0005524">
    <property type="term" value="F:ATP binding"/>
    <property type="evidence" value="ECO:0007669"/>
    <property type="project" value="UniProtKB-KW"/>
</dbReference>
<evidence type="ECO:0000313" key="12">
    <source>
        <dbReference type="Proteomes" id="UP000237511"/>
    </source>
</evidence>
<feature type="transmembrane region" description="Helical" evidence="8">
    <location>
        <begin position="159"/>
        <end position="183"/>
    </location>
</feature>
<gene>
    <name evidence="11" type="ORF">ATY31_26915</name>
</gene>
<dbReference type="PANTHER" id="PTHR24221:SF654">
    <property type="entry name" value="ATP-BINDING CASSETTE SUB-FAMILY B MEMBER 6"/>
    <property type="match status" value="1"/>
</dbReference>
<dbReference type="CDD" id="cd03253">
    <property type="entry name" value="ABCC_ATM1_transporter"/>
    <property type="match status" value="1"/>
</dbReference>
<proteinExistence type="inferred from homology"/>
<dbReference type="RefSeq" id="WP_097526519.1">
    <property type="nucleotide sequence ID" value="NZ_LODU01000073.1"/>
</dbReference>
<dbReference type="Proteomes" id="UP000237511">
    <property type="component" value="Unassembled WGS sequence"/>
</dbReference>
<feature type="domain" description="ABC transporter" evidence="9">
    <location>
        <begin position="366"/>
        <end position="600"/>
    </location>
</feature>
<dbReference type="PANTHER" id="PTHR24221">
    <property type="entry name" value="ATP-BINDING CASSETTE SUB-FAMILY B"/>
    <property type="match status" value="1"/>
</dbReference>
<feature type="transmembrane region" description="Helical" evidence="8">
    <location>
        <begin position="189"/>
        <end position="208"/>
    </location>
</feature>
<accession>A0A2S3YH26</accession>
<dbReference type="SMART" id="SM00382">
    <property type="entry name" value="AAA"/>
    <property type="match status" value="1"/>
</dbReference>
<feature type="transmembrane region" description="Helical" evidence="8">
    <location>
        <begin position="307"/>
        <end position="327"/>
    </location>
</feature>
<sequence length="630" mass="70087">MTPTRQKKTVSADAANPLATIANLWPYMWPADRPDLKLRVVWATIILVAAKIVLVLVPYFFKWATDALNNKPDALGFLPQFLTGAVMLVLAYNLARLLQSGLNQLRDALFASVGQHAVRQLAYRTFVHMHQLSLRFHLERRTGGLSRIIERGTKGIETIVRFTILNSVPTLIEFLLTAVIFWWGYGFSYLVVTAVTVWLYIWFTVRASDWRIAIRRSMNDSDTEANTKAIDSLLNFETVKYFGNEDMEAKRFDKSMERYERAATQVWTSLGWLNFGQAVIFGAGTAVMMTISALAVRNGEQTIGDFVFINAMLIQLAIPLNFIGFVYREIRQGLTDIEHMFDLLDVEAEVVDRPDAKELAIGRGAIAFKDVHFAYDPARPILKGISFEVPAGKTVAVVGPSGAGKSTLSRLLYRFYDVQRGSITVDGQDVREVTQKSLRTAIGMVPQDTVLFNDTIAYNIRYGRVAASDAEVEAAAEAAQIAGFIRGLPEGYRAMVGERGLKLSGGEKQRVAIARTILKAPPILILDEATSALDTKTEQEIQAALDIVSRNRTTLVIAHRLSTVINADEIIVLKDGAIAERGTHGELIDRDGLYASMWSRQREATQAEEQLKRVRERDDLGIVDRGAPAA</sequence>
<evidence type="ECO:0000256" key="1">
    <source>
        <dbReference type="ARBA" id="ARBA00004651"/>
    </source>
</evidence>
<dbReference type="Gene3D" id="3.40.50.300">
    <property type="entry name" value="P-loop containing nucleotide triphosphate hydrolases"/>
    <property type="match status" value="1"/>
</dbReference>
<feature type="transmembrane region" description="Helical" evidence="8">
    <location>
        <begin position="40"/>
        <end position="61"/>
    </location>
</feature>
<dbReference type="PROSITE" id="PS50893">
    <property type="entry name" value="ABC_TRANSPORTER_2"/>
    <property type="match status" value="1"/>
</dbReference>
<evidence type="ECO:0000256" key="4">
    <source>
        <dbReference type="ARBA" id="ARBA00022741"/>
    </source>
</evidence>
<dbReference type="InterPro" id="IPR017871">
    <property type="entry name" value="ABC_transporter-like_CS"/>
</dbReference>
<dbReference type="AlphaFoldDB" id="A0A2S3YH26"/>
<evidence type="ECO:0000259" key="10">
    <source>
        <dbReference type="PROSITE" id="PS50929"/>
    </source>
</evidence>
<keyword evidence="5" id="KW-0067">ATP-binding</keyword>
<comment type="similarity">
    <text evidence="2">Belongs to the ABC transporter superfamily.</text>
</comment>
<evidence type="ECO:0000313" key="11">
    <source>
        <dbReference type="EMBL" id="POH25680.1"/>
    </source>
</evidence>
<dbReference type="GO" id="GO:0140359">
    <property type="term" value="F:ABC-type transporter activity"/>
    <property type="evidence" value="ECO:0007669"/>
    <property type="project" value="InterPro"/>
</dbReference>
<comment type="caution">
    <text evidence="11">The sequence shown here is derived from an EMBL/GenBank/DDBJ whole genome shotgun (WGS) entry which is preliminary data.</text>
</comment>
<dbReference type="InterPro" id="IPR027417">
    <property type="entry name" value="P-loop_NTPase"/>
</dbReference>
<keyword evidence="6 8" id="KW-1133">Transmembrane helix</keyword>
<feature type="transmembrane region" description="Helical" evidence="8">
    <location>
        <begin position="271"/>
        <end position="295"/>
    </location>
</feature>